<dbReference type="AlphaFoldDB" id="A0A1W1X6I4"/>
<dbReference type="OrthoDB" id="9783299at2"/>
<dbReference type="Pfam" id="PF14344">
    <property type="entry name" value="DUF4397"/>
    <property type="match status" value="2"/>
</dbReference>
<accession>A0A1W1X6I4</accession>
<gene>
    <name evidence="2" type="ORF">SAMN02745134_00862</name>
</gene>
<proteinExistence type="predicted"/>
<sequence length="214" mass="23270">MFYCPYEAMSEDPYRAEEPNSYIRVFHASPNAPAVDVYANDSLLVTNLSYKELSKYIPVLPGNYNIKVYPTGQTTNPVLSTDVYIPANSIFNVAVIGKLPDISLYTIPEPISAQNFGKACIRFIHLSPTAPAVDVTLSNGVKVFNNVGFKDITDYACIPSGTYAFNVIPTGTNNIVLSLSGIELLPNTYYTIYAVGDPAGGSKPLEAILVTEPR</sequence>
<evidence type="ECO:0000313" key="3">
    <source>
        <dbReference type="Proteomes" id="UP000192468"/>
    </source>
</evidence>
<evidence type="ECO:0000313" key="2">
    <source>
        <dbReference type="EMBL" id="SMC19545.1"/>
    </source>
</evidence>
<name>A0A1W1X6I4_9CLOT</name>
<dbReference type="STRING" id="1121291.SAMN02745134_00862"/>
<feature type="domain" description="DUF4397" evidence="1">
    <location>
        <begin position="21"/>
        <end position="136"/>
    </location>
</feature>
<protein>
    <recommendedName>
        <fullName evidence="1">DUF4397 domain-containing protein</fullName>
    </recommendedName>
</protein>
<evidence type="ECO:0000259" key="1">
    <source>
        <dbReference type="Pfam" id="PF14344"/>
    </source>
</evidence>
<dbReference type="EMBL" id="FWXH01000002">
    <property type="protein sequence ID" value="SMC19545.1"/>
    <property type="molecule type" value="Genomic_DNA"/>
</dbReference>
<dbReference type="Proteomes" id="UP000192468">
    <property type="component" value="Unassembled WGS sequence"/>
</dbReference>
<keyword evidence="3" id="KW-1185">Reference proteome</keyword>
<reference evidence="2 3" key="1">
    <citation type="submission" date="2017-04" db="EMBL/GenBank/DDBJ databases">
        <authorList>
            <person name="Afonso C.L."/>
            <person name="Miller P.J."/>
            <person name="Scott M.A."/>
            <person name="Spackman E."/>
            <person name="Goraichik I."/>
            <person name="Dimitrov K.M."/>
            <person name="Suarez D.L."/>
            <person name="Swayne D.E."/>
        </authorList>
    </citation>
    <scope>NUCLEOTIDE SEQUENCE [LARGE SCALE GENOMIC DNA]</scope>
    <source>
        <strain evidence="2 3">DSM 12555</strain>
    </source>
</reference>
<organism evidence="2 3">
    <name type="scientific">Clostridium acidisoli DSM 12555</name>
    <dbReference type="NCBI Taxonomy" id="1121291"/>
    <lineage>
        <taxon>Bacteria</taxon>
        <taxon>Bacillati</taxon>
        <taxon>Bacillota</taxon>
        <taxon>Clostridia</taxon>
        <taxon>Eubacteriales</taxon>
        <taxon>Clostridiaceae</taxon>
        <taxon>Clostridium</taxon>
    </lineage>
</organism>
<dbReference type="RefSeq" id="WP_084114064.1">
    <property type="nucleotide sequence ID" value="NZ_FWXH01000002.1"/>
</dbReference>
<feature type="domain" description="DUF4397" evidence="1">
    <location>
        <begin position="138"/>
        <end position="210"/>
    </location>
</feature>
<dbReference type="InterPro" id="IPR025510">
    <property type="entry name" value="DUF4397"/>
</dbReference>